<keyword evidence="7" id="KW-0067">ATP-binding</keyword>
<keyword evidence="3 11" id="KW-0808">Transferase</keyword>
<dbReference type="GO" id="GO:0016779">
    <property type="term" value="F:nucleotidyltransferase activity"/>
    <property type="evidence" value="ECO:0007669"/>
    <property type="project" value="UniProtKB-KW"/>
</dbReference>
<dbReference type="PANTHER" id="PTHR33571:SF19">
    <property type="entry name" value="PROTEIN ADENYLYLTRANSFERASE MJ0128-RELATED"/>
    <property type="match status" value="1"/>
</dbReference>
<dbReference type="AlphaFoldDB" id="A0A1F7VB09"/>
<dbReference type="PANTHER" id="PTHR33571">
    <property type="entry name" value="SSL8005 PROTEIN"/>
    <property type="match status" value="1"/>
</dbReference>
<dbReference type="Gene3D" id="3.30.460.10">
    <property type="entry name" value="Beta Polymerase, domain 2"/>
    <property type="match status" value="1"/>
</dbReference>
<dbReference type="InterPro" id="IPR002934">
    <property type="entry name" value="Polymerase_NTP_transf_dom"/>
</dbReference>
<evidence type="ECO:0000259" key="10">
    <source>
        <dbReference type="Pfam" id="PF01909"/>
    </source>
</evidence>
<evidence type="ECO:0000256" key="9">
    <source>
        <dbReference type="ARBA" id="ARBA00038276"/>
    </source>
</evidence>
<dbReference type="GO" id="GO:0046872">
    <property type="term" value="F:metal ion binding"/>
    <property type="evidence" value="ECO:0007669"/>
    <property type="project" value="UniProtKB-KW"/>
</dbReference>
<comment type="caution">
    <text evidence="11">The sequence shown here is derived from an EMBL/GenBank/DDBJ whole genome shotgun (WGS) entry which is preliminary data.</text>
</comment>
<feature type="domain" description="Polymerase nucleotidyl transferase" evidence="10">
    <location>
        <begin position="16"/>
        <end position="96"/>
    </location>
</feature>
<evidence type="ECO:0000256" key="2">
    <source>
        <dbReference type="ARBA" id="ARBA00022649"/>
    </source>
</evidence>
<comment type="cofactor">
    <cofactor evidence="1">
        <name>Mg(2+)</name>
        <dbReference type="ChEBI" id="CHEBI:18420"/>
    </cofactor>
</comment>
<evidence type="ECO:0000256" key="5">
    <source>
        <dbReference type="ARBA" id="ARBA00022723"/>
    </source>
</evidence>
<sequence>MKQEKIREKIHEQLPLLRAKYNVKKIGIFGSFVRDEQKKGSDIDILVEFKTPVGFFEFIRLENFLSHALHRKVDLVSKKAIKPAVKKEVIKEVQYV</sequence>
<evidence type="ECO:0000256" key="1">
    <source>
        <dbReference type="ARBA" id="ARBA00001946"/>
    </source>
</evidence>
<evidence type="ECO:0000256" key="6">
    <source>
        <dbReference type="ARBA" id="ARBA00022741"/>
    </source>
</evidence>
<keyword evidence="2" id="KW-1277">Toxin-antitoxin system</keyword>
<comment type="similarity">
    <text evidence="9">Belongs to the MntA antitoxin family.</text>
</comment>
<name>A0A1F7VB09_9BACT</name>
<evidence type="ECO:0000256" key="7">
    <source>
        <dbReference type="ARBA" id="ARBA00022840"/>
    </source>
</evidence>
<dbReference type="Pfam" id="PF01909">
    <property type="entry name" value="NTP_transf_2"/>
    <property type="match status" value="1"/>
</dbReference>
<keyword evidence="6" id="KW-0547">Nucleotide-binding</keyword>
<evidence type="ECO:0000313" key="12">
    <source>
        <dbReference type="Proteomes" id="UP000178723"/>
    </source>
</evidence>
<organism evidence="11 12">
    <name type="scientific">Candidatus Uhrbacteria bacterium RIFCSPLOWO2_02_FULL_48_12</name>
    <dbReference type="NCBI Taxonomy" id="1802407"/>
    <lineage>
        <taxon>Bacteria</taxon>
        <taxon>Candidatus Uhriibacteriota</taxon>
    </lineage>
</organism>
<reference evidence="11 12" key="1">
    <citation type="journal article" date="2016" name="Nat. Commun.">
        <title>Thousands of microbial genomes shed light on interconnected biogeochemical processes in an aquifer system.</title>
        <authorList>
            <person name="Anantharaman K."/>
            <person name="Brown C.T."/>
            <person name="Hug L.A."/>
            <person name="Sharon I."/>
            <person name="Castelle C.J."/>
            <person name="Probst A.J."/>
            <person name="Thomas B.C."/>
            <person name="Singh A."/>
            <person name="Wilkins M.J."/>
            <person name="Karaoz U."/>
            <person name="Brodie E.L."/>
            <person name="Williams K.H."/>
            <person name="Hubbard S.S."/>
            <person name="Banfield J.F."/>
        </authorList>
    </citation>
    <scope>NUCLEOTIDE SEQUENCE [LARGE SCALE GENOMIC DNA]</scope>
</reference>
<keyword evidence="4" id="KW-0548">Nucleotidyltransferase</keyword>
<dbReference type="EMBL" id="MGEP01000021">
    <property type="protein sequence ID" value="OGL87308.1"/>
    <property type="molecule type" value="Genomic_DNA"/>
</dbReference>
<evidence type="ECO:0000313" key="11">
    <source>
        <dbReference type="EMBL" id="OGL87308.1"/>
    </source>
</evidence>
<keyword evidence="5" id="KW-0479">Metal-binding</keyword>
<accession>A0A1F7VB09</accession>
<gene>
    <name evidence="11" type="ORF">A3I40_01645</name>
</gene>
<proteinExistence type="inferred from homology"/>
<dbReference type="SUPFAM" id="SSF81301">
    <property type="entry name" value="Nucleotidyltransferase"/>
    <property type="match status" value="1"/>
</dbReference>
<evidence type="ECO:0000256" key="8">
    <source>
        <dbReference type="ARBA" id="ARBA00022842"/>
    </source>
</evidence>
<dbReference type="InterPro" id="IPR043519">
    <property type="entry name" value="NT_sf"/>
</dbReference>
<protein>
    <submittedName>
        <fullName evidence="11">Nucleotidyltransferase</fullName>
    </submittedName>
</protein>
<dbReference type="STRING" id="1802407.A3I40_01645"/>
<dbReference type="GO" id="GO:0005524">
    <property type="term" value="F:ATP binding"/>
    <property type="evidence" value="ECO:0007669"/>
    <property type="project" value="UniProtKB-KW"/>
</dbReference>
<evidence type="ECO:0000256" key="4">
    <source>
        <dbReference type="ARBA" id="ARBA00022695"/>
    </source>
</evidence>
<dbReference type="InterPro" id="IPR052038">
    <property type="entry name" value="Type-VII_TA_antitoxin"/>
</dbReference>
<keyword evidence="8" id="KW-0460">Magnesium</keyword>
<dbReference type="CDD" id="cd05403">
    <property type="entry name" value="NT_KNTase_like"/>
    <property type="match status" value="1"/>
</dbReference>
<evidence type="ECO:0000256" key="3">
    <source>
        <dbReference type="ARBA" id="ARBA00022679"/>
    </source>
</evidence>
<dbReference type="Proteomes" id="UP000178723">
    <property type="component" value="Unassembled WGS sequence"/>
</dbReference>